<keyword evidence="6" id="KW-1185">Reference proteome</keyword>
<protein>
    <recommendedName>
        <fullName evidence="1">alkaline phosphatase</fullName>
        <ecNumber evidence="1">3.1.3.1</ecNumber>
    </recommendedName>
</protein>
<dbReference type="Gene3D" id="3.40.720.10">
    <property type="entry name" value="Alkaline Phosphatase, subunit A"/>
    <property type="match status" value="1"/>
</dbReference>
<proteinExistence type="inferred from homology"/>
<dbReference type="InterPro" id="IPR017850">
    <property type="entry name" value="Alkaline_phosphatase_core_sf"/>
</dbReference>
<sequence length="535" mass="58105">MTLYRSRAANMSRLRFDVSVWVMVTMCVLSARNCWAQGEYDPSYWNQQAHDLLFEKKDYTMQKVNIAKNIIVFVGSGMSQATVTAARTHKGGENATFPFEQLKWSGNARTYCVDSRVPDSACASTAFLTGVKGNLGTVAVHPTVKRGECVATSDKVKQLESIAKWALAEGRVVGFATTSRVTDGSNAALYAHSADKDWENDASVTAAGCNATQVNDIAYQLINGDVGKHFKVIFGGGRKNFIPNTETDESGARGLRTDGKDLIKEWKESKTGNAVYITTNSELGALNTTNIDYLMGLFSYDRLPYAADMGEEPNKETPPLVRMVHYSLEMLQKKEHSGGFLLFVEDGNIQEAHKENKPIKAFEQVKHYANAFNMAHMMVSEANTLLISMNDVGSTLSIPGYPARDTDILTEAGTSDKDSKPYLSLAYATGPSYDSYYQPNEGRVNPLAVLQGTPTQKEQTCSAAVPMSEGVNGGEDASVYATGPWAFMFSGGYEQNFIAHAISFASCITDVCGGASSVVVSSAALLLALMVRVFA</sequence>
<keyword evidence="3" id="KW-0862">Zinc</keyword>
<evidence type="ECO:0000313" key="6">
    <source>
        <dbReference type="Proteomes" id="UP000008820"/>
    </source>
</evidence>
<name>A0A1S4G3A6_AEDAE</name>
<dbReference type="CDD" id="cd16012">
    <property type="entry name" value="ALP"/>
    <property type="match status" value="1"/>
</dbReference>
<dbReference type="PRINTS" id="PR00113">
    <property type="entry name" value="ALKPHPHTASE"/>
</dbReference>
<feature type="binding site" evidence="3">
    <location>
        <position position="183"/>
    </location>
    <ligand>
        <name>Mg(2+)</name>
        <dbReference type="ChEBI" id="CHEBI:18420"/>
    </ligand>
</feature>
<keyword evidence="3" id="KW-0479">Metal-binding</keyword>
<evidence type="ECO:0000256" key="1">
    <source>
        <dbReference type="ARBA" id="ARBA00012647"/>
    </source>
</evidence>
<dbReference type="VEuPathDB" id="VectorBase:AAEL015070"/>
<dbReference type="SUPFAM" id="SSF53649">
    <property type="entry name" value="Alkaline phosphatase-like"/>
    <property type="match status" value="1"/>
</dbReference>
<dbReference type="InterPro" id="IPR001952">
    <property type="entry name" value="Alkaline_phosphatase"/>
</dbReference>
<reference evidence="5" key="2">
    <citation type="submission" date="2020-05" db="UniProtKB">
        <authorList>
            <consortium name="EnsemblMetazoa"/>
        </authorList>
    </citation>
    <scope>IDENTIFICATION</scope>
    <source>
        <strain evidence="5">LVP_AGWG</strain>
    </source>
</reference>
<comment type="cofactor">
    <cofactor evidence="3">
        <name>Mg(2+)</name>
        <dbReference type="ChEBI" id="CHEBI:18420"/>
    </cofactor>
    <text evidence="3">Binds 1 Mg(2+) ion.</text>
</comment>
<dbReference type="SMART" id="SM00098">
    <property type="entry name" value="alkPPc"/>
    <property type="match status" value="1"/>
</dbReference>
<dbReference type="GO" id="GO:0004035">
    <property type="term" value="F:alkaline phosphatase activity"/>
    <property type="evidence" value="ECO:0007669"/>
    <property type="project" value="UniProtKB-EC"/>
</dbReference>
<dbReference type="EnsemblMetazoa" id="AAEL015070-RA">
    <property type="protein sequence ID" value="AAEL015070-PA"/>
    <property type="gene ID" value="AAEL015070"/>
</dbReference>
<reference evidence="5 6" key="1">
    <citation type="submission" date="2017-06" db="EMBL/GenBank/DDBJ databases">
        <title>Aedes aegypti genome working group (AGWG) sequencing and assembly.</title>
        <authorList>
            <consortium name="Aedes aegypti Genome Working Group (AGWG)"/>
            <person name="Matthews B.J."/>
        </authorList>
    </citation>
    <scope>NUCLEOTIDE SEQUENCE [LARGE SCALE GENOMIC DNA]</scope>
    <source>
        <strain evidence="5 6">LVP_AGWG</strain>
    </source>
</reference>
<feature type="binding site" evidence="3">
    <location>
        <position position="345"/>
    </location>
    <ligand>
        <name>Mg(2+)</name>
        <dbReference type="ChEBI" id="CHEBI:18420"/>
    </ligand>
</feature>
<evidence type="ECO:0000256" key="2">
    <source>
        <dbReference type="PIRSR" id="PIRSR601952-1"/>
    </source>
</evidence>
<dbReference type="AlphaFoldDB" id="A0A1S4G3A6"/>
<comment type="similarity">
    <text evidence="4">Belongs to the alkaline phosphatase family.</text>
</comment>
<dbReference type="InParanoid" id="A0A1S4G3A6"/>
<feature type="binding site" evidence="3">
    <location>
        <position position="391"/>
    </location>
    <ligand>
        <name>Zn(2+)</name>
        <dbReference type="ChEBI" id="CHEBI:29105"/>
        <label>2</label>
    </ligand>
</feature>
<evidence type="ECO:0000256" key="4">
    <source>
        <dbReference type="RuleBase" id="RU003946"/>
    </source>
</evidence>
<dbReference type="OrthoDB" id="5818554at2759"/>
<dbReference type="PANTHER" id="PTHR11596:SF85">
    <property type="entry name" value="ALKALINE PHOSPHATASE-RELATED"/>
    <property type="match status" value="1"/>
</dbReference>
<feature type="binding site" evidence="3">
    <location>
        <position position="185"/>
    </location>
    <ligand>
        <name>Mg(2+)</name>
        <dbReference type="ChEBI" id="CHEBI:18420"/>
    </ligand>
</feature>
<gene>
    <name evidence="5" type="primary">5566102</name>
</gene>
<dbReference type="GO" id="GO:0046872">
    <property type="term" value="F:metal ion binding"/>
    <property type="evidence" value="ECO:0007669"/>
    <property type="project" value="UniProtKB-KW"/>
</dbReference>
<organism evidence="5 6">
    <name type="scientific">Aedes aegypti</name>
    <name type="common">Yellowfever mosquito</name>
    <name type="synonym">Culex aegypti</name>
    <dbReference type="NCBI Taxonomy" id="7159"/>
    <lineage>
        <taxon>Eukaryota</taxon>
        <taxon>Metazoa</taxon>
        <taxon>Ecdysozoa</taxon>
        <taxon>Arthropoda</taxon>
        <taxon>Hexapoda</taxon>
        <taxon>Insecta</taxon>
        <taxon>Pterygota</taxon>
        <taxon>Neoptera</taxon>
        <taxon>Endopterygota</taxon>
        <taxon>Diptera</taxon>
        <taxon>Nematocera</taxon>
        <taxon>Culicoidea</taxon>
        <taxon>Culicidae</taxon>
        <taxon>Culicinae</taxon>
        <taxon>Aedini</taxon>
        <taxon>Aedes</taxon>
        <taxon>Stegomyia</taxon>
    </lineage>
</organism>
<dbReference type="SMR" id="A0A1S4G3A6"/>
<keyword evidence="3" id="KW-0460">Magnesium</keyword>
<dbReference type="Pfam" id="PF00245">
    <property type="entry name" value="Alk_phosphatase"/>
    <property type="match status" value="1"/>
</dbReference>
<comment type="cofactor">
    <cofactor evidence="3">
        <name>Zn(2+)</name>
        <dbReference type="ChEBI" id="CHEBI:29105"/>
    </cofactor>
    <text evidence="3">Binds 2 Zn(2+) ions.</text>
</comment>
<accession>A0A1S4G3A6</accession>
<evidence type="ECO:0000256" key="3">
    <source>
        <dbReference type="PIRSR" id="PIRSR601952-2"/>
    </source>
</evidence>
<dbReference type="Proteomes" id="UP000008820">
    <property type="component" value="Chromosome 2"/>
</dbReference>
<evidence type="ECO:0000313" key="5">
    <source>
        <dbReference type="EnsemblMetazoa" id="AAEL015070-PA"/>
    </source>
</evidence>
<dbReference type="PANTHER" id="PTHR11596">
    <property type="entry name" value="ALKALINE PHOSPHATASE"/>
    <property type="match status" value="1"/>
</dbReference>
<feature type="active site" description="Phosphoserine intermediate" evidence="2">
    <location>
        <position position="120"/>
    </location>
</feature>
<dbReference type="EC" id="3.1.3.1" evidence="1"/>